<dbReference type="PANTHER" id="PTHR21676">
    <property type="entry name" value="PROTEIN STUM"/>
    <property type="match status" value="1"/>
</dbReference>
<sequence>MSALCLGQTRVNYREGQKLMTLLINLLVGISQFFTITFLLVGWFWSMAWGGLLIIYSMQYRDALRQRRQEAIATAALEALTRDTILHRRDVKTLVTEHKEKSETKKESQNTQSP</sequence>
<dbReference type="OrthoDB" id="361532at2759"/>
<dbReference type="AlphaFoldDB" id="A0A183EPZ9"/>
<evidence type="ECO:0000256" key="4">
    <source>
        <dbReference type="ARBA" id="ARBA00023136"/>
    </source>
</evidence>
<keyword evidence="2" id="KW-0812">Transmembrane</keyword>
<organism evidence="7">
    <name type="scientific">Gongylonema pulchrum</name>
    <dbReference type="NCBI Taxonomy" id="637853"/>
    <lineage>
        <taxon>Eukaryota</taxon>
        <taxon>Metazoa</taxon>
        <taxon>Ecdysozoa</taxon>
        <taxon>Nematoda</taxon>
        <taxon>Chromadorea</taxon>
        <taxon>Rhabditida</taxon>
        <taxon>Spirurina</taxon>
        <taxon>Spiruromorpha</taxon>
        <taxon>Spiruroidea</taxon>
        <taxon>Gongylonematidae</taxon>
        <taxon>Gongylonema</taxon>
    </lineage>
</organism>
<dbReference type="Proteomes" id="UP000271098">
    <property type="component" value="Unassembled WGS sequence"/>
</dbReference>
<dbReference type="Pfam" id="PF15795">
    <property type="entry name" value="Spec3"/>
    <property type="match status" value="1"/>
</dbReference>
<accession>A0A183EPZ9</accession>
<dbReference type="EMBL" id="UYRT01096645">
    <property type="protein sequence ID" value="VDN40892.1"/>
    <property type="molecule type" value="Genomic_DNA"/>
</dbReference>
<keyword evidence="6" id="KW-1185">Reference proteome</keyword>
<dbReference type="InterPro" id="IPR026673">
    <property type="entry name" value="SPEC3/Stum"/>
</dbReference>
<evidence type="ECO:0000256" key="3">
    <source>
        <dbReference type="ARBA" id="ARBA00022989"/>
    </source>
</evidence>
<keyword evidence="4" id="KW-0472">Membrane</keyword>
<keyword evidence="3" id="KW-1133">Transmembrane helix</keyword>
<gene>
    <name evidence="5" type="ORF">GPUH_LOCUS23040</name>
</gene>
<dbReference type="GO" id="GO:0050954">
    <property type="term" value="P:sensory perception of mechanical stimulus"/>
    <property type="evidence" value="ECO:0007669"/>
    <property type="project" value="TreeGrafter"/>
</dbReference>
<comment type="subcellular location">
    <subcellularLocation>
        <location evidence="1">Membrane</location>
        <topology evidence="1">Multi-pass membrane protein</topology>
    </subcellularLocation>
</comment>
<evidence type="ECO:0000313" key="7">
    <source>
        <dbReference type="WBParaSite" id="GPUH_0002306801-mRNA-1"/>
    </source>
</evidence>
<evidence type="ECO:0000256" key="2">
    <source>
        <dbReference type="ARBA" id="ARBA00022692"/>
    </source>
</evidence>
<dbReference type="PANTHER" id="PTHR21676:SF7">
    <property type="entry name" value="PROTEIN SPEC3"/>
    <property type="match status" value="1"/>
</dbReference>
<dbReference type="GO" id="GO:0071683">
    <property type="term" value="C:sensory dendrite"/>
    <property type="evidence" value="ECO:0007669"/>
    <property type="project" value="TreeGrafter"/>
</dbReference>
<reference evidence="5 6" key="2">
    <citation type="submission" date="2018-11" db="EMBL/GenBank/DDBJ databases">
        <authorList>
            <consortium name="Pathogen Informatics"/>
        </authorList>
    </citation>
    <scope>NUCLEOTIDE SEQUENCE [LARGE SCALE GENOMIC DNA]</scope>
</reference>
<evidence type="ECO:0000256" key="1">
    <source>
        <dbReference type="ARBA" id="ARBA00004141"/>
    </source>
</evidence>
<proteinExistence type="predicted"/>
<evidence type="ECO:0000313" key="6">
    <source>
        <dbReference type="Proteomes" id="UP000271098"/>
    </source>
</evidence>
<evidence type="ECO:0000313" key="5">
    <source>
        <dbReference type="EMBL" id="VDN40892.1"/>
    </source>
</evidence>
<name>A0A183EPZ9_9BILA</name>
<dbReference type="GO" id="GO:0019230">
    <property type="term" value="P:proprioception"/>
    <property type="evidence" value="ECO:0007669"/>
    <property type="project" value="TreeGrafter"/>
</dbReference>
<dbReference type="WBParaSite" id="GPUH_0002306801-mRNA-1">
    <property type="protein sequence ID" value="GPUH_0002306801-mRNA-1"/>
    <property type="gene ID" value="GPUH_0002306801"/>
</dbReference>
<reference evidence="7" key="1">
    <citation type="submission" date="2016-06" db="UniProtKB">
        <authorList>
            <consortium name="WormBaseParasite"/>
        </authorList>
    </citation>
    <scope>IDENTIFICATION</scope>
</reference>
<protein>
    <submittedName>
        <fullName evidence="5 7">Uncharacterized protein</fullName>
    </submittedName>
</protein>
<dbReference type="GO" id="GO:0042330">
    <property type="term" value="P:taxis"/>
    <property type="evidence" value="ECO:0007669"/>
    <property type="project" value="TreeGrafter"/>
</dbReference>
<dbReference type="GO" id="GO:0016020">
    <property type="term" value="C:membrane"/>
    <property type="evidence" value="ECO:0007669"/>
    <property type="project" value="UniProtKB-SubCell"/>
</dbReference>